<dbReference type="AlphaFoldDB" id="B3RMR0"/>
<feature type="region of interest" description="Disordered" evidence="1">
    <location>
        <begin position="267"/>
        <end position="320"/>
    </location>
</feature>
<name>B3RMR0_TRIAD</name>
<organism evidence="2 3">
    <name type="scientific">Trichoplax adhaerens</name>
    <name type="common">Trichoplax reptans</name>
    <dbReference type="NCBI Taxonomy" id="10228"/>
    <lineage>
        <taxon>Eukaryota</taxon>
        <taxon>Metazoa</taxon>
        <taxon>Placozoa</taxon>
        <taxon>Uniplacotomia</taxon>
        <taxon>Trichoplacea</taxon>
        <taxon>Trichoplacidae</taxon>
        <taxon>Trichoplax</taxon>
    </lineage>
</organism>
<sequence>MKLTIGNKIFLKLIGNQATLGAKLNSLLHKFTIYFLLHPYASFYSLLDASCSESMLCASCRSVVSELHNFCFNCGVLLRRKGNKSLSRVSILNADDEIESVEQSSSGIQAKRCKLQGEREVTINIGQAILDSNYEFKKIKGKTRQVKLLPSSSKDMILERALKDITSKDSDFDDSCEYALLYPDFNEITTKPGSEEEFVLKDYKQNTGKRWTRITFLVAKTSDIERWAEKSDSESECSDESSFEVSLYIFFGLPIYLDAQCDVNSRPTQRNQSVREEQSSTEGTSSISVVDNSHTESGRNSTVRSSSRSNQSMNGKNPILESLGDEISTLGEPCNVGALLVGALDDQPVSDQYSQQY</sequence>
<gene>
    <name evidence="2" type="ORF">TRIADDRAFT_52891</name>
</gene>
<dbReference type="KEGG" id="tad:TRIADDRAFT_52891"/>
<dbReference type="GeneID" id="6750371"/>
<dbReference type="InParanoid" id="B3RMR0"/>
<proteinExistence type="predicted"/>
<evidence type="ECO:0000313" key="3">
    <source>
        <dbReference type="Proteomes" id="UP000009022"/>
    </source>
</evidence>
<feature type="compositionally biased region" description="Low complexity" evidence="1">
    <location>
        <begin position="298"/>
        <end position="314"/>
    </location>
</feature>
<dbReference type="RefSeq" id="XP_002109724.1">
    <property type="nucleotide sequence ID" value="XM_002109688.1"/>
</dbReference>
<feature type="compositionally biased region" description="Polar residues" evidence="1">
    <location>
        <begin position="280"/>
        <end position="292"/>
    </location>
</feature>
<reference evidence="2 3" key="1">
    <citation type="journal article" date="2008" name="Nature">
        <title>The Trichoplax genome and the nature of placozoans.</title>
        <authorList>
            <person name="Srivastava M."/>
            <person name="Begovic E."/>
            <person name="Chapman J."/>
            <person name="Putnam N.H."/>
            <person name="Hellsten U."/>
            <person name="Kawashima T."/>
            <person name="Kuo A."/>
            <person name="Mitros T."/>
            <person name="Salamov A."/>
            <person name="Carpenter M.L."/>
            <person name="Signorovitch A.Y."/>
            <person name="Moreno M.A."/>
            <person name="Kamm K."/>
            <person name="Grimwood J."/>
            <person name="Schmutz J."/>
            <person name="Shapiro H."/>
            <person name="Grigoriev I.V."/>
            <person name="Buss L.W."/>
            <person name="Schierwater B."/>
            <person name="Dellaporta S.L."/>
            <person name="Rokhsar D.S."/>
        </authorList>
    </citation>
    <scope>NUCLEOTIDE SEQUENCE [LARGE SCALE GENOMIC DNA]</scope>
    <source>
        <strain evidence="2 3">Grell-BS-1999</strain>
    </source>
</reference>
<dbReference type="Proteomes" id="UP000009022">
    <property type="component" value="Unassembled WGS sequence"/>
</dbReference>
<accession>B3RMR0</accession>
<dbReference type="CTD" id="6750371"/>
<protein>
    <submittedName>
        <fullName evidence="2">Uncharacterized protein</fullName>
    </submittedName>
</protein>
<evidence type="ECO:0000313" key="2">
    <source>
        <dbReference type="EMBL" id="EDV27890.1"/>
    </source>
</evidence>
<dbReference type="OrthoDB" id="2384350at2759"/>
<dbReference type="EMBL" id="DS985242">
    <property type="protein sequence ID" value="EDV27890.1"/>
    <property type="molecule type" value="Genomic_DNA"/>
</dbReference>
<evidence type="ECO:0000256" key="1">
    <source>
        <dbReference type="SAM" id="MobiDB-lite"/>
    </source>
</evidence>
<dbReference type="HOGENOM" id="CLU_776910_0_0_1"/>
<keyword evidence="3" id="KW-1185">Reference proteome</keyword>